<dbReference type="GO" id="GO:0000977">
    <property type="term" value="F:RNA polymerase II transcription regulatory region sequence-specific DNA binding"/>
    <property type="evidence" value="ECO:0007669"/>
    <property type="project" value="TreeGrafter"/>
</dbReference>
<evidence type="ECO:0000313" key="11">
    <source>
        <dbReference type="EnsemblMetazoa" id="ASTEI08792-PA"/>
    </source>
</evidence>
<keyword evidence="2" id="KW-0479">Metal-binding</keyword>
<reference evidence="12" key="1">
    <citation type="journal article" date="2014" name="Genome Biol.">
        <title>Genome analysis of a major urban malaria vector mosquito, Anopheles stephensi.</title>
        <authorList>
            <person name="Jiang X."/>
            <person name="Peery A."/>
            <person name="Hall A.B."/>
            <person name="Sharma A."/>
            <person name="Chen X.G."/>
            <person name="Waterhouse R.M."/>
            <person name="Komissarov A."/>
            <person name="Riehle M.M."/>
            <person name="Shouche Y."/>
            <person name="Sharakhova M.V."/>
            <person name="Lawson D."/>
            <person name="Pakpour N."/>
            <person name="Arensburger P."/>
            <person name="Davidson V.L."/>
            <person name="Eiglmeier K."/>
            <person name="Emrich S."/>
            <person name="George P."/>
            <person name="Kennedy R.C."/>
            <person name="Mane S.P."/>
            <person name="Maslen G."/>
            <person name="Oringanje C."/>
            <person name="Qi Y."/>
            <person name="Settlage R."/>
            <person name="Tojo M."/>
            <person name="Tubio J.M."/>
            <person name="Unger M.F."/>
            <person name="Wang B."/>
            <person name="Vernick K.D."/>
            <person name="Ribeiro J.M."/>
            <person name="James A.A."/>
            <person name="Michel K."/>
            <person name="Riehle M.A."/>
            <person name="Luckhart S."/>
            <person name="Sharakhov I.V."/>
            <person name="Tu Z."/>
        </authorList>
    </citation>
    <scope>NUCLEOTIDE SEQUENCE [LARGE SCALE GENOMIC DNA]</scope>
    <source>
        <strain evidence="12">Indian</strain>
    </source>
</reference>
<dbReference type="Proteomes" id="UP000076408">
    <property type="component" value="Unassembled WGS sequence"/>
</dbReference>
<evidence type="ECO:0000256" key="4">
    <source>
        <dbReference type="ARBA" id="ARBA00022771"/>
    </source>
</evidence>
<dbReference type="VEuPathDB" id="VectorBase:ASTEI08792"/>
<dbReference type="FunFam" id="3.30.160.60:FF:001289">
    <property type="entry name" value="Zinc finger protein 574"/>
    <property type="match status" value="1"/>
</dbReference>
<dbReference type="OMA" id="QVQCERC"/>
<accession>A0A182YK06</accession>
<dbReference type="EnsemblMetazoa" id="ASTEI08792-RA">
    <property type="protein sequence ID" value="ASTEI08792-PA"/>
    <property type="gene ID" value="ASTEI08792"/>
</dbReference>
<evidence type="ECO:0000256" key="6">
    <source>
        <dbReference type="ARBA" id="ARBA00023015"/>
    </source>
</evidence>
<feature type="compositionally biased region" description="Basic and acidic residues" evidence="10">
    <location>
        <begin position="544"/>
        <end position="558"/>
    </location>
</feature>
<dbReference type="PROSITE" id="PS00028">
    <property type="entry name" value="ZINC_FINGER_C2H2_1"/>
    <property type="match status" value="7"/>
</dbReference>
<evidence type="ECO:0000256" key="7">
    <source>
        <dbReference type="ARBA" id="ARBA00023125"/>
    </source>
</evidence>
<keyword evidence="7" id="KW-0238">DNA-binding</keyword>
<dbReference type="AlphaFoldDB" id="A0A182YK06"/>
<dbReference type="GO" id="GO:0000981">
    <property type="term" value="F:DNA-binding transcription factor activity, RNA polymerase II-specific"/>
    <property type="evidence" value="ECO:0007669"/>
    <property type="project" value="TreeGrafter"/>
</dbReference>
<keyword evidence="4" id="KW-0863">Zinc-finger</keyword>
<dbReference type="Gene3D" id="3.40.1800.20">
    <property type="match status" value="1"/>
</dbReference>
<evidence type="ECO:0000256" key="2">
    <source>
        <dbReference type="ARBA" id="ARBA00022723"/>
    </source>
</evidence>
<keyword evidence="12" id="KW-1185">Reference proteome</keyword>
<comment type="subcellular location">
    <subcellularLocation>
        <location evidence="1">Nucleus</location>
    </subcellularLocation>
</comment>
<dbReference type="InterPro" id="IPR012934">
    <property type="entry name" value="Znf_AD"/>
</dbReference>
<dbReference type="SUPFAM" id="SSF57716">
    <property type="entry name" value="Glucocorticoid receptor-like (DNA-binding domain)"/>
    <property type="match status" value="1"/>
</dbReference>
<evidence type="ECO:0008006" key="13">
    <source>
        <dbReference type="Google" id="ProtNLM"/>
    </source>
</evidence>
<reference evidence="11" key="2">
    <citation type="submission" date="2020-05" db="UniProtKB">
        <authorList>
            <consortium name="EnsemblMetazoa"/>
        </authorList>
    </citation>
    <scope>IDENTIFICATION</scope>
    <source>
        <strain evidence="11">Indian</strain>
    </source>
</reference>
<dbReference type="SMART" id="SM00868">
    <property type="entry name" value="zf-AD"/>
    <property type="match status" value="1"/>
</dbReference>
<dbReference type="InterPro" id="IPR013087">
    <property type="entry name" value="Znf_C2H2_type"/>
</dbReference>
<keyword evidence="5" id="KW-0862">Zinc</keyword>
<proteinExistence type="predicted"/>
<sequence length="566" mass="65120">MGETRVESLEGRLECRLCLQDADFMLSVFGERGQELQMNQMLLQHLNLTITEDGNLPKHICLKCWHTVEYIDSFVRQVVQNQSILANRQRGITGYNIICESEPIGESRKSFEFIKEAIEARSSPPSYDEAQKTKQATKAVAMNEDEQEEELIEIIEEPYDEVSVGNDNDPQNVVYDLLPPDDETVHEGEDSLKKDSPSEPNNTSTEEAGILVRVNGHLFPQMIRDGRMAINGDELDKCLAAYYGLACELCQQQSWNTIELLFSHHRDVHGEPGFVKCCGKKIEKKSLMAMHLARHIQPEAFECPICKKMMTTPRILKSHIQNHLPEEERPYKCELCPRRFGYISALLIHASTHRAENEEKGVYHLCYSCGRAFRSSEKLANHITESHKPNDGGGNSSSSSSCVSCETCGKTFITKSNLNYHMTTHQPKVLHQVQCERCGKWLKNKLCLRKHLLQHSQVRHACDQCDYTTVNVQSLQHHRRVQHTDHKPFVCTTCGKSFKLKSNLREHTAQHGTEKKYSCEFCSRRFTSKSNYYCHRKRMHTAELEQQNRRKEQEESAHRIKLKLQK</sequence>
<feature type="compositionally biased region" description="Basic and acidic residues" evidence="10">
    <location>
        <begin position="183"/>
        <end position="197"/>
    </location>
</feature>
<evidence type="ECO:0000256" key="3">
    <source>
        <dbReference type="ARBA" id="ARBA00022737"/>
    </source>
</evidence>
<keyword evidence="6" id="KW-0805">Transcription regulation</keyword>
<keyword evidence="3" id="KW-0677">Repeat</keyword>
<dbReference type="SMART" id="SM00355">
    <property type="entry name" value="ZnF_C2H2"/>
    <property type="match status" value="9"/>
</dbReference>
<dbReference type="PROSITE" id="PS51915">
    <property type="entry name" value="ZAD"/>
    <property type="match status" value="1"/>
</dbReference>
<dbReference type="PANTHER" id="PTHR24379:SF127">
    <property type="entry name" value="BLOODY FINGERS-RELATED"/>
    <property type="match status" value="1"/>
</dbReference>
<evidence type="ECO:0000256" key="5">
    <source>
        <dbReference type="ARBA" id="ARBA00022833"/>
    </source>
</evidence>
<organism evidence="11 12">
    <name type="scientific">Anopheles stephensi</name>
    <name type="common">Indo-Pakistan malaria mosquito</name>
    <dbReference type="NCBI Taxonomy" id="30069"/>
    <lineage>
        <taxon>Eukaryota</taxon>
        <taxon>Metazoa</taxon>
        <taxon>Ecdysozoa</taxon>
        <taxon>Arthropoda</taxon>
        <taxon>Hexapoda</taxon>
        <taxon>Insecta</taxon>
        <taxon>Pterygota</taxon>
        <taxon>Neoptera</taxon>
        <taxon>Endopterygota</taxon>
        <taxon>Diptera</taxon>
        <taxon>Nematocera</taxon>
        <taxon>Culicoidea</taxon>
        <taxon>Culicidae</taxon>
        <taxon>Anophelinae</taxon>
        <taxon>Anopheles</taxon>
    </lineage>
</organism>
<dbReference type="InterPro" id="IPR036236">
    <property type="entry name" value="Znf_C2H2_sf"/>
</dbReference>
<dbReference type="FunFam" id="3.30.160.60:FF:000322">
    <property type="entry name" value="GDNF-inducible zinc finger protein 1"/>
    <property type="match status" value="1"/>
</dbReference>
<dbReference type="SUPFAM" id="SSF57667">
    <property type="entry name" value="beta-beta-alpha zinc fingers"/>
    <property type="match status" value="4"/>
</dbReference>
<dbReference type="GO" id="GO:0005634">
    <property type="term" value="C:nucleus"/>
    <property type="evidence" value="ECO:0007669"/>
    <property type="project" value="UniProtKB-SubCell"/>
</dbReference>
<dbReference type="Pfam" id="PF00096">
    <property type="entry name" value="zf-C2H2"/>
    <property type="match status" value="2"/>
</dbReference>
<keyword evidence="8" id="KW-0804">Transcription</keyword>
<feature type="region of interest" description="Disordered" evidence="10">
    <location>
        <begin position="177"/>
        <end position="209"/>
    </location>
</feature>
<evidence type="ECO:0000256" key="1">
    <source>
        <dbReference type="ARBA" id="ARBA00004123"/>
    </source>
</evidence>
<dbReference type="PANTHER" id="PTHR24379">
    <property type="entry name" value="KRAB AND ZINC FINGER DOMAIN-CONTAINING"/>
    <property type="match status" value="1"/>
</dbReference>
<dbReference type="PROSITE" id="PS50157">
    <property type="entry name" value="ZINC_FINGER_C2H2_2"/>
    <property type="match status" value="8"/>
</dbReference>
<evidence type="ECO:0000256" key="9">
    <source>
        <dbReference type="ARBA" id="ARBA00023242"/>
    </source>
</evidence>
<evidence type="ECO:0000256" key="10">
    <source>
        <dbReference type="SAM" id="MobiDB-lite"/>
    </source>
</evidence>
<name>A0A182YK06_ANOST</name>
<feature type="region of interest" description="Disordered" evidence="10">
    <location>
        <begin position="544"/>
        <end position="566"/>
    </location>
</feature>
<dbReference type="VEuPathDB" id="VectorBase:ASTEI20_041627"/>
<dbReference type="VEuPathDB" id="VectorBase:ASTE000209"/>
<evidence type="ECO:0000256" key="8">
    <source>
        <dbReference type="ARBA" id="ARBA00023163"/>
    </source>
</evidence>
<dbReference type="FunFam" id="3.30.160.60:FF:000446">
    <property type="entry name" value="Zinc finger protein"/>
    <property type="match status" value="1"/>
</dbReference>
<protein>
    <recommendedName>
        <fullName evidence="13">Transcription factor grauzone</fullName>
    </recommendedName>
</protein>
<dbReference type="Pfam" id="PF07776">
    <property type="entry name" value="zf-AD"/>
    <property type="match status" value="1"/>
</dbReference>
<evidence type="ECO:0000313" key="12">
    <source>
        <dbReference type="Proteomes" id="UP000076408"/>
    </source>
</evidence>
<dbReference type="STRING" id="30069.A0A182YK06"/>
<dbReference type="GO" id="GO:0008270">
    <property type="term" value="F:zinc ion binding"/>
    <property type="evidence" value="ECO:0007669"/>
    <property type="project" value="UniProtKB-UniRule"/>
</dbReference>
<dbReference type="Gene3D" id="3.30.160.60">
    <property type="entry name" value="Classic Zinc Finger"/>
    <property type="match status" value="5"/>
</dbReference>
<keyword evidence="9" id="KW-0539">Nucleus</keyword>